<accession>A0ABX7PUW4</accession>
<dbReference type="Proteomes" id="UP000663088">
    <property type="component" value="Chromosome"/>
</dbReference>
<dbReference type="EMBL" id="CP065956">
    <property type="protein sequence ID" value="QSR86790.1"/>
    <property type="molecule type" value="Genomic_DNA"/>
</dbReference>
<keyword evidence="1 3" id="KW-0456">Lyase</keyword>
<protein>
    <recommendedName>
        <fullName evidence="3">Probable endolytic peptidoglycan transglycosylase RlpA</fullName>
        <ecNumber evidence="3">4.2.2.-</ecNumber>
    </recommendedName>
</protein>
<dbReference type="InterPro" id="IPR009009">
    <property type="entry name" value="RlpA-like_DPBB"/>
</dbReference>
<evidence type="ECO:0000256" key="4">
    <source>
        <dbReference type="RuleBase" id="RU003495"/>
    </source>
</evidence>
<evidence type="ECO:0000256" key="3">
    <source>
        <dbReference type="HAMAP-Rule" id="MF_02071"/>
    </source>
</evidence>
<evidence type="ECO:0000313" key="8">
    <source>
        <dbReference type="Proteomes" id="UP000663088"/>
    </source>
</evidence>
<evidence type="ECO:0000256" key="1">
    <source>
        <dbReference type="ARBA" id="ARBA00023239"/>
    </source>
</evidence>
<keyword evidence="5" id="KW-1133">Transmembrane helix</keyword>
<dbReference type="InterPro" id="IPR034718">
    <property type="entry name" value="RlpA"/>
</dbReference>
<comment type="function">
    <text evidence="3">Lytic transglycosylase with a strong preference for naked glycan strands that lack stem peptides.</text>
</comment>
<evidence type="ECO:0000256" key="5">
    <source>
        <dbReference type="SAM" id="Phobius"/>
    </source>
</evidence>
<dbReference type="CDD" id="cd22268">
    <property type="entry name" value="DPBB_RlpA-like"/>
    <property type="match status" value="1"/>
</dbReference>
<evidence type="ECO:0000256" key="2">
    <source>
        <dbReference type="ARBA" id="ARBA00023316"/>
    </source>
</evidence>
<dbReference type="PANTHER" id="PTHR34183">
    <property type="entry name" value="ENDOLYTIC PEPTIDOGLYCAN TRANSGLYCOSYLASE RLPA"/>
    <property type="match status" value="1"/>
</dbReference>
<keyword evidence="5" id="KW-0472">Membrane</keyword>
<dbReference type="Pfam" id="PF03330">
    <property type="entry name" value="DPBB_1"/>
    <property type="match status" value="1"/>
</dbReference>
<dbReference type="PANTHER" id="PTHR34183:SF1">
    <property type="entry name" value="ENDOLYTIC PEPTIDOGLYCAN TRANSGLYCOSYLASE RLPA"/>
    <property type="match status" value="1"/>
</dbReference>
<dbReference type="SUPFAM" id="SSF50685">
    <property type="entry name" value="Barwin-like endoglucanases"/>
    <property type="match status" value="1"/>
</dbReference>
<dbReference type="InterPro" id="IPR012997">
    <property type="entry name" value="RplA"/>
</dbReference>
<reference evidence="7 8" key="1">
    <citation type="submission" date="2020-12" db="EMBL/GenBank/DDBJ databases">
        <authorList>
            <person name="Awala S.I."/>
            <person name="Gwak J.-H."/>
            <person name="Kim S.-J."/>
            <person name="Rhee S.-K."/>
        </authorList>
    </citation>
    <scope>NUCLEOTIDE SEQUENCE [LARGE SCALE GENOMIC DNA]</scope>
    <source>
        <strain evidence="7 8">IT5</strain>
    </source>
</reference>
<dbReference type="EC" id="4.2.2.-" evidence="3"/>
<comment type="similarity">
    <text evidence="3 4">Belongs to the RlpA family.</text>
</comment>
<gene>
    <name evidence="3" type="primary">rlpA</name>
    <name evidence="7" type="ORF">EM20IM_10050</name>
</gene>
<keyword evidence="5" id="KW-0812">Transmembrane</keyword>
<keyword evidence="2 3" id="KW-0961">Cell wall biogenesis/degradation</keyword>
<dbReference type="NCBIfam" id="TIGR00413">
    <property type="entry name" value="rlpA"/>
    <property type="match status" value="1"/>
</dbReference>
<evidence type="ECO:0000259" key="6">
    <source>
        <dbReference type="Pfam" id="PF03330"/>
    </source>
</evidence>
<dbReference type="Gene3D" id="2.40.40.10">
    <property type="entry name" value="RlpA-like domain"/>
    <property type="match status" value="1"/>
</dbReference>
<organism evidence="7 8">
    <name type="scientific">Candidatus Methylacidiphilum infernorum</name>
    <dbReference type="NCBI Taxonomy" id="511746"/>
    <lineage>
        <taxon>Bacteria</taxon>
        <taxon>Pseudomonadati</taxon>
        <taxon>Verrucomicrobiota</taxon>
        <taxon>Methylacidiphilae</taxon>
        <taxon>Methylacidiphilales</taxon>
        <taxon>Methylacidiphilaceae</taxon>
        <taxon>Methylacidiphilum (ex Ratnadevi et al. 2023)</taxon>
    </lineage>
</organism>
<keyword evidence="8" id="KW-1185">Reference proteome</keyword>
<name>A0ABX7PUW4_9BACT</name>
<feature type="domain" description="RlpA-like protein double-psi beta-barrel" evidence="6">
    <location>
        <begin position="42"/>
        <end position="126"/>
    </location>
</feature>
<feature type="transmembrane region" description="Helical" evidence="5">
    <location>
        <begin position="12"/>
        <end position="28"/>
    </location>
</feature>
<sequence>MLGGKASFREELTMFFFYLLFALFPFSYPKKGGTLSPIGMKQRGFASWYAETGHLGKRFVKEHRFTAAHRTLPFGTYVEVQNLKNQKKVLVCIDDRGPFVRGRIIDLSKPAAEKLQMVDAGIVPVELKVVKYPSY</sequence>
<proteinExistence type="inferred from homology"/>
<dbReference type="InterPro" id="IPR036908">
    <property type="entry name" value="RlpA-like_sf"/>
</dbReference>
<evidence type="ECO:0000313" key="7">
    <source>
        <dbReference type="EMBL" id="QSR86790.1"/>
    </source>
</evidence>
<dbReference type="HAMAP" id="MF_02071">
    <property type="entry name" value="RlpA"/>
    <property type="match status" value="1"/>
</dbReference>